<evidence type="ECO:0000256" key="1">
    <source>
        <dbReference type="ARBA" id="ARBA00004496"/>
    </source>
</evidence>
<dbReference type="EMBL" id="JAUPFM010000020">
    <property type="protein sequence ID" value="KAK2818499.1"/>
    <property type="molecule type" value="Genomic_DNA"/>
</dbReference>
<keyword evidence="4" id="KW-1134">Transmembrane beta strand</keyword>
<dbReference type="InterPro" id="IPR042377">
    <property type="entry name" value="GSDME"/>
</dbReference>
<keyword evidence="10" id="KW-0564">Palmitate</keyword>
<dbReference type="InterPro" id="IPR041263">
    <property type="entry name" value="Gasdermin_PUB"/>
</dbReference>
<feature type="region of interest" description="Disordered" evidence="12">
    <location>
        <begin position="308"/>
        <end position="327"/>
    </location>
</feature>
<evidence type="ECO:0000256" key="3">
    <source>
        <dbReference type="ARBA" id="ARBA00009279"/>
    </source>
</evidence>
<dbReference type="PANTHER" id="PTHR15207:SF3">
    <property type="entry name" value="DEAFNESS, AUTOSOMAL DOMINANT 5-RELATED"/>
    <property type="match status" value="1"/>
</dbReference>
<evidence type="ECO:0000313" key="16">
    <source>
        <dbReference type="Proteomes" id="UP001187415"/>
    </source>
</evidence>
<dbReference type="Proteomes" id="UP001187415">
    <property type="component" value="Unassembled WGS sequence"/>
</dbReference>
<keyword evidence="11" id="KW-0449">Lipoprotein</keyword>
<name>A0AA88LPQ6_CHASR</name>
<dbReference type="GO" id="GO:0005886">
    <property type="term" value="C:plasma membrane"/>
    <property type="evidence" value="ECO:0007669"/>
    <property type="project" value="UniProtKB-SubCell"/>
</dbReference>
<evidence type="ECO:0000256" key="7">
    <source>
        <dbReference type="ARBA" id="ARBA00022590"/>
    </source>
</evidence>
<evidence type="ECO:0000256" key="10">
    <source>
        <dbReference type="ARBA" id="ARBA00023139"/>
    </source>
</evidence>
<dbReference type="Pfam" id="PF04598">
    <property type="entry name" value="Gasdermin"/>
    <property type="match status" value="1"/>
</dbReference>
<protein>
    <submittedName>
        <fullName evidence="15">Uncharacterized protein</fullName>
    </submittedName>
</protein>
<evidence type="ECO:0000259" key="14">
    <source>
        <dbReference type="Pfam" id="PF17708"/>
    </source>
</evidence>
<evidence type="ECO:0000256" key="5">
    <source>
        <dbReference type="ARBA" id="ARBA00022475"/>
    </source>
</evidence>
<evidence type="ECO:0000256" key="6">
    <source>
        <dbReference type="ARBA" id="ARBA00022490"/>
    </source>
</evidence>
<organism evidence="15 16">
    <name type="scientific">Channa striata</name>
    <name type="common">Snakehead murrel</name>
    <name type="synonym">Ophicephalus striatus</name>
    <dbReference type="NCBI Taxonomy" id="64152"/>
    <lineage>
        <taxon>Eukaryota</taxon>
        <taxon>Metazoa</taxon>
        <taxon>Chordata</taxon>
        <taxon>Craniata</taxon>
        <taxon>Vertebrata</taxon>
        <taxon>Euteleostomi</taxon>
        <taxon>Actinopterygii</taxon>
        <taxon>Neopterygii</taxon>
        <taxon>Teleostei</taxon>
        <taxon>Neoteleostei</taxon>
        <taxon>Acanthomorphata</taxon>
        <taxon>Anabantaria</taxon>
        <taxon>Anabantiformes</taxon>
        <taxon>Channoidei</taxon>
        <taxon>Channidae</taxon>
        <taxon>Channa</taxon>
    </lineage>
</organism>
<keyword evidence="8" id="KW-0812">Transmembrane</keyword>
<keyword evidence="16" id="KW-1185">Reference proteome</keyword>
<reference evidence="15" key="1">
    <citation type="submission" date="2023-07" db="EMBL/GenBank/DDBJ databases">
        <title>Chromosome-level Genome Assembly of Striped Snakehead (Channa striata).</title>
        <authorList>
            <person name="Liu H."/>
        </authorList>
    </citation>
    <scope>NUCLEOTIDE SEQUENCE</scope>
    <source>
        <strain evidence="15">Gz</strain>
        <tissue evidence="15">Muscle</tissue>
    </source>
</reference>
<evidence type="ECO:0000259" key="13">
    <source>
        <dbReference type="Pfam" id="PF04598"/>
    </source>
</evidence>
<comment type="caution">
    <text evidence="15">The sequence shown here is derived from an EMBL/GenBank/DDBJ whole genome shotgun (WGS) entry which is preliminary data.</text>
</comment>
<dbReference type="PANTHER" id="PTHR15207">
    <property type="entry name" value="NONSYNDROMIC HEARING IMPAIRMENT PROTEIN"/>
    <property type="match status" value="1"/>
</dbReference>
<proteinExistence type="inferred from homology"/>
<keyword evidence="7" id="KW-1210">Necrosis</keyword>
<keyword evidence="6" id="KW-0963">Cytoplasm</keyword>
<comment type="subcellular location">
    <subcellularLocation>
        <location evidence="2">Cell membrane</location>
        <topology evidence="2">Multi-pass membrane protein</topology>
    </subcellularLocation>
    <subcellularLocation>
        <location evidence="1">Cytoplasm</location>
    </subcellularLocation>
</comment>
<accession>A0AA88LPQ6</accession>
<dbReference type="Pfam" id="PF17708">
    <property type="entry name" value="Gasdermin_C"/>
    <property type="match status" value="1"/>
</dbReference>
<evidence type="ECO:0000256" key="4">
    <source>
        <dbReference type="ARBA" id="ARBA00022452"/>
    </source>
</evidence>
<keyword evidence="5" id="KW-1003">Cell membrane</keyword>
<dbReference type="InterPro" id="IPR040460">
    <property type="entry name" value="Gasdermin_pore"/>
</dbReference>
<gene>
    <name evidence="15" type="ORF">Q5P01_024060</name>
</gene>
<evidence type="ECO:0000256" key="8">
    <source>
        <dbReference type="ARBA" id="ARBA00022692"/>
    </source>
</evidence>
<evidence type="ECO:0000256" key="11">
    <source>
        <dbReference type="ARBA" id="ARBA00023288"/>
    </source>
</evidence>
<feature type="domain" description="Gasdermin PUB" evidence="14">
    <location>
        <begin position="258"/>
        <end position="416"/>
    </location>
</feature>
<feature type="domain" description="Gasdermin pore forming" evidence="13">
    <location>
        <begin position="1"/>
        <end position="214"/>
    </location>
</feature>
<comment type="similarity">
    <text evidence="3">Belongs to the gasdermin family.</text>
</comment>
<evidence type="ECO:0000256" key="12">
    <source>
        <dbReference type="SAM" id="MobiDB-lite"/>
    </source>
</evidence>
<sequence length="451" mass="49923">MFAAETKAVLKQVGGHGALISNKNLNEKMDLLTLVKVTEGRIWPVPKYQAMEYTLPELMEESEFTPGFEEEVLVNDFTNTVETSQSGKFEGAHSPEIKGEVSANSETVDGAATPVCIMRKKANIRAVRNRFGGRKLIKNNVDMLGLKDRDKLMFVYQTIYNTGPVKLARSSKMDGSIIGSCHKMFNMFVKGSKKEQTSFTVPEKSTFAYGLMEITGLQEENLNISCEPWGGHRGVIDMLIGNDSSSDDTDSTSCTTVQQVKKEIKKKEHLLQPLADFPESTRQNLLKSLSELLEDRDALTLLEQTLDQRSKAGNEPPKSQGVSSFVDFLDDPSTTSAQKDAAYMLVSAMDTLPDDLPALLTSCSPDTLRVLNQLVDSLNGDTQTKLPESLPPPLQEDGELRWVVELLCSTNQTLEQLSDRWDQPDFPPGVMLEVLSLAVRGLSLMQTRTDS</sequence>
<dbReference type="AlphaFoldDB" id="A0AA88LPQ6"/>
<evidence type="ECO:0000256" key="2">
    <source>
        <dbReference type="ARBA" id="ARBA00004651"/>
    </source>
</evidence>
<evidence type="ECO:0000256" key="9">
    <source>
        <dbReference type="ARBA" id="ARBA00023136"/>
    </source>
</evidence>
<evidence type="ECO:0000313" key="15">
    <source>
        <dbReference type="EMBL" id="KAK2818499.1"/>
    </source>
</evidence>
<dbReference type="GO" id="GO:0012501">
    <property type="term" value="P:programmed cell death"/>
    <property type="evidence" value="ECO:0007669"/>
    <property type="project" value="UniProtKB-KW"/>
</dbReference>
<dbReference type="GO" id="GO:0005737">
    <property type="term" value="C:cytoplasm"/>
    <property type="evidence" value="ECO:0007669"/>
    <property type="project" value="UniProtKB-SubCell"/>
</dbReference>
<keyword evidence="9" id="KW-0472">Membrane</keyword>